<proteinExistence type="predicted"/>
<dbReference type="AlphaFoldDB" id="A0A6H1U2B5"/>
<dbReference type="PANTHER" id="PTHR35734">
    <property type="entry name" value="OS01G0805200 PROTEIN"/>
    <property type="match status" value="1"/>
</dbReference>
<dbReference type="Proteomes" id="UP000500857">
    <property type="component" value="Chromosome"/>
</dbReference>
<accession>A0A6H1U2B5</accession>
<dbReference type="PANTHER" id="PTHR35734:SF1">
    <property type="entry name" value="OS01G0805200 PROTEIN"/>
    <property type="match status" value="1"/>
</dbReference>
<evidence type="ECO:0000256" key="1">
    <source>
        <dbReference type="SAM" id="Phobius"/>
    </source>
</evidence>
<feature type="transmembrane region" description="Helical" evidence="1">
    <location>
        <begin position="7"/>
        <end position="24"/>
    </location>
</feature>
<dbReference type="Pfam" id="PF11460">
    <property type="entry name" value="DUF3007"/>
    <property type="match status" value="1"/>
</dbReference>
<protein>
    <submittedName>
        <fullName evidence="2">DUF3007 family protein</fullName>
    </submittedName>
</protein>
<evidence type="ECO:0000313" key="2">
    <source>
        <dbReference type="EMBL" id="QIZ72173.1"/>
    </source>
</evidence>
<dbReference type="RefSeq" id="WP_168570323.1">
    <property type="nucleotide sequence ID" value="NZ_CP051167.1"/>
</dbReference>
<dbReference type="EMBL" id="CP051167">
    <property type="protein sequence ID" value="QIZ72173.1"/>
    <property type="molecule type" value="Genomic_DNA"/>
</dbReference>
<dbReference type="KEGG" id="oxy:HCG48_17670"/>
<keyword evidence="1" id="KW-0812">Transmembrane</keyword>
<sequence length="99" mass="10913">MRRIDAIGIGLGIFIAGGLAYTLLQGAGFDATSAGIWSQLLLVGGLLGWLASYLWRAVSGNMTYHQQVKDYEEAVLNKRLEEMSPEELERLQAEIEAQE</sequence>
<organism evidence="2 3">
    <name type="scientific">Oxynema aestuarii AP17</name>
    <dbReference type="NCBI Taxonomy" id="2064643"/>
    <lineage>
        <taxon>Bacteria</taxon>
        <taxon>Bacillati</taxon>
        <taxon>Cyanobacteriota</taxon>
        <taxon>Cyanophyceae</taxon>
        <taxon>Oscillatoriophycideae</taxon>
        <taxon>Oscillatoriales</taxon>
        <taxon>Oscillatoriaceae</taxon>
        <taxon>Oxynema</taxon>
        <taxon>Oxynema aestuarii</taxon>
    </lineage>
</organism>
<dbReference type="InterPro" id="IPR021562">
    <property type="entry name" value="DUF3007"/>
</dbReference>
<evidence type="ECO:0000313" key="3">
    <source>
        <dbReference type="Proteomes" id="UP000500857"/>
    </source>
</evidence>
<keyword evidence="1" id="KW-1133">Transmembrane helix</keyword>
<name>A0A6H1U2B5_9CYAN</name>
<keyword evidence="1" id="KW-0472">Membrane</keyword>
<feature type="transmembrane region" description="Helical" evidence="1">
    <location>
        <begin position="36"/>
        <end position="55"/>
    </location>
</feature>
<gene>
    <name evidence="2" type="ORF">HCG48_17670</name>
</gene>
<reference evidence="2 3" key="1">
    <citation type="submission" date="2020-04" db="EMBL/GenBank/DDBJ databases">
        <authorList>
            <person name="Basu S."/>
            <person name="Maruthanayagam V."/>
            <person name="Chakraborty S."/>
            <person name="Pramanik A."/>
            <person name="Mukherjee J."/>
            <person name="Brink B."/>
        </authorList>
    </citation>
    <scope>NUCLEOTIDE SEQUENCE [LARGE SCALE GENOMIC DNA]</scope>
    <source>
        <strain evidence="2 3">AP17</strain>
    </source>
</reference>
<keyword evidence="3" id="KW-1185">Reference proteome</keyword>